<feature type="coiled-coil region" evidence="11">
    <location>
        <begin position="217"/>
        <end position="268"/>
    </location>
</feature>
<keyword evidence="9 10" id="KW-0137">Centromere</keyword>
<evidence type="ECO:0000256" key="8">
    <source>
        <dbReference type="ARBA" id="ARBA00023306"/>
    </source>
</evidence>
<keyword evidence="4 10" id="KW-0498">Mitosis</keyword>
<keyword evidence="7 10" id="KW-0539">Nucleus</keyword>
<dbReference type="InterPro" id="IPR038273">
    <property type="entry name" value="Ndc80_sf"/>
</dbReference>
<evidence type="ECO:0000256" key="5">
    <source>
        <dbReference type="ARBA" id="ARBA00022838"/>
    </source>
</evidence>
<evidence type="ECO:0000256" key="2">
    <source>
        <dbReference type="ARBA" id="ARBA00022454"/>
    </source>
</evidence>
<keyword evidence="2 10" id="KW-0158">Chromosome</keyword>
<reference evidence="14" key="1">
    <citation type="submission" date="2018-07" db="EMBL/GenBank/DDBJ databases">
        <title>Annotation of Aphanomyces astaci genome assembly.</title>
        <authorList>
            <person name="Studholme D.J."/>
        </authorList>
    </citation>
    <scope>NUCLEOTIDE SEQUENCE [LARGE SCALE GENOMIC DNA]</scope>
    <source>
        <strain evidence="14">Pc</strain>
    </source>
</reference>
<feature type="compositionally biased region" description="Low complexity" evidence="12">
    <location>
        <begin position="10"/>
        <end position="46"/>
    </location>
</feature>
<dbReference type="EMBL" id="MZMZ02005953">
    <property type="protein sequence ID" value="RQM11462.1"/>
    <property type="molecule type" value="Genomic_DNA"/>
</dbReference>
<dbReference type="GO" id="GO:0051301">
    <property type="term" value="P:cell division"/>
    <property type="evidence" value="ECO:0007669"/>
    <property type="project" value="UniProtKB-UniRule"/>
</dbReference>
<evidence type="ECO:0000256" key="1">
    <source>
        <dbReference type="ARBA" id="ARBA00007050"/>
    </source>
</evidence>
<feature type="region of interest" description="Disordered" evidence="12">
    <location>
        <begin position="1"/>
        <end position="58"/>
    </location>
</feature>
<evidence type="ECO:0000256" key="6">
    <source>
        <dbReference type="ARBA" id="ARBA00023054"/>
    </source>
</evidence>
<evidence type="ECO:0000259" key="13">
    <source>
        <dbReference type="Pfam" id="PF03801"/>
    </source>
</evidence>
<dbReference type="PANTHER" id="PTHR10643:SF2">
    <property type="entry name" value="KINETOCHORE PROTEIN NDC80 HOMOLOG"/>
    <property type="match status" value="1"/>
</dbReference>
<sequence>MTSVAHRRASVLNRSSLSRNSLSARMSMNGMPRGSQNGSGRRSSTIGGRGSRMTDPRPIADRNFMAMSIRHLIEFLTDRHYDHPISHQLLYKPMKKDFVNIMHFLFRELDPNYEVSAKIEEDVANCFRTLKYPFPISKLALSSVGSPHSWPPLLAAISWMIELLSYDAIVQDEALNNPDHNNGHDDDSDMFAYLTVAYKTYLSGSDDEYELMTRRMEESMEQVYQTQQSAMAELQRRIDTQELSSDDLERMTSERGRLQEMLLNVEKRYKHIQASHWQKETEISQFMDRIEDLVNTYMSYCRRLKLDDRKDAHGVEYAIQIDAHSGGAKAAAALMQHLKKTIVPSLQAFRRQRVDRLDRILDKGVEAKVRIGHATSSMNEAVEAARLIDVQERKLDESIRKEQEAMDVALERKSREIEELELELERLQTQDKDDMSGLGRADKLLRDAKAAYADMSNQYKHEIESRLRFIQHAISMCIAFKEHATKTMTDADRYLRSQDTRVSSTSS</sequence>
<comment type="subunit">
    <text evidence="10">Component of the NDC80 complex.</text>
</comment>
<dbReference type="Pfam" id="PF03801">
    <property type="entry name" value="Ndc80_HEC"/>
    <property type="match status" value="1"/>
</dbReference>
<evidence type="ECO:0000256" key="12">
    <source>
        <dbReference type="SAM" id="MobiDB-lite"/>
    </source>
</evidence>
<evidence type="ECO:0000256" key="11">
    <source>
        <dbReference type="SAM" id="Coils"/>
    </source>
</evidence>
<organism evidence="14 15">
    <name type="scientific">Aphanomyces astaci</name>
    <name type="common">Crayfish plague agent</name>
    <dbReference type="NCBI Taxonomy" id="112090"/>
    <lineage>
        <taxon>Eukaryota</taxon>
        <taxon>Sar</taxon>
        <taxon>Stramenopiles</taxon>
        <taxon>Oomycota</taxon>
        <taxon>Saprolegniomycetes</taxon>
        <taxon>Saprolegniales</taxon>
        <taxon>Verrucalvaceae</taxon>
        <taxon>Aphanomyces</taxon>
    </lineage>
</organism>
<dbReference type="GO" id="GO:0051315">
    <property type="term" value="P:attachment of mitotic spindle microtubules to kinetochore"/>
    <property type="evidence" value="ECO:0007669"/>
    <property type="project" value="UniProtKB-UniRule"/>
</dbReference>
<evidence type="ECO:0000256" key="9">
    <source>
        <dbReference type="ARBA" id="ARBA00023328"/>
    </source>
</evidence>
<keyword evidence="6 11" id="KW-0175">Coiled coil</keyword>
<evidence type="ECO:0000313" key="15">
    <source>
        <dbReference type="Proteomes" id="UP000284702"/>
    </source>
</evidence>
<proteinExistence type="inferred from homology"/>
<dbReference type="AlphaFoldDB" id="A0A3R7W517"/>
<comment type="similarity">
    <text evidence="1 10">Belongs to the NDC80/HEC1 family.</text>
</comment>
<dbReference type="InterPro" id="IPR055260">
    <property type="entry name" value="Ndc80_CH"/>
</dbReference>
<evidence type="ECO:0000256" key="3">
    <source>
        <dbReference type="ARBA" id="ARBA00022618"/>
    </source>
</evidence>
<name>A0A3R7W517_APHAT</name>
<evidence type="ECO:0000256" key="10">
    <source>
        <dbReference type="RuleBase" id="RU368072"/>
    </source>
</evidence>
<keyword evidence="5 10" id="KW-0995">Kinetochore</keyword>
<gene>
    <name evidence="14" type="ORF">B5M09_005164</name>
</gene>
<accession>A0A3R7W517</accession>
<comment type="subcellular location">
    <subcellularLocation>
        <location evidence="10">Chromosome</location>
        <location evidence="10">Centromere</location>
        <location evidence="10">Kinetochore</location>
    </subcellularLocation>
    <subcellularLocation>
        <location evidence="10">Nucleus</location>
    </subcellularLocation>
</comment>
<feature type="domain" description="Kinetochore protein Ndc80 CH" evidence="13">
    <location>
        <begin position="25"/>
        <end position="165"/>
    </location>
</feature>
<dbReference type="GO" id="GO:0031262">
    <property type="term" value="C:Ndc80 complex"/>
    <property type="evidence" value="ECO:0007669"/>
    <property type="project" value="UniProtKB-UniRule"/>
</dbReference>
<protein>
    <recommendedName>
        <fullName evidence="10">Kinetochore protein NDC80</fullName>
    </recommendedName>
</protein>
<feature type="coiled-coil region" evidence="11">
    <location>
        <begin position="403"/>
        <end position="430"/>
    </location>
</feature>
<evidence type="ECO:0000313" key="14">
    <source>
        <dbReference type="EMBL" id="RQM11462.1"/>
    </source>
</evidence>
<dbReference type="Gene3D" id="1.10.418.30">
    <property type="entry name" value="Ncd80 complex, Ncd80 subunit"/>
    <property type="match status" value="1"/>
</dbReference>
<keyword evidence="8 10" id="KW-0131">Cell cycle</keyword>
<dbReference type="GO" id="GO:0005634">
    <property type="term" value="C:nucleus"/>
    <property type="evidence" value="ECO:0007669"/>
    <property type="project" value="UniProtKB-SubCell"/>
</dbReference>
<comment type="caution">
    <text evidence="14">The sequence shown here is derived from an EMBL/GenBank/DDBJ whole genome shotgun (WGS) entry which is preliminary data.</text>
</comment>
<dbReference type="InterPro" id="IPR005550">
    <property type="entry name" value="Kinetochore_Ndc80"/>
</dbReference>
<evidence type="ECO:0000256" key="4">
    <source>
        <dbReference type="ARBA" id="ARBA00022776"/>
    </source>
</evidence>
<keyword evidence="3 10" id="KW-0132">Cell division</keyword>
<dbReference type="VEuPathDB" id="FungiDB:H257_03977"/>
<evidence type="ECO:0000256" key="7">
    <source>
        <dbReference type="ARBA" id="ARBA00023242"/>
    </source>
</evidence>
<keyword evidence="15" id="KW-1185">Reference proteome</keyword>
<dbReference type="PANTHER" id="PTHR10643">
    <property type="entry name" value="KINETOCHORE PROTEIN NDC80"/>
    <property type="match status" value="1"/>
</dbReference>
<dbReference type="Proteomes" id="UP000284702">
    <property type="component" value="Unassembled WGS sequence"/>
</dbReference>
<comment type="function">
    <text evidence="10">Acts as a component of the essential kinetochore-associated NDC80 complex, which is required for chromosome segregation and spindle checkpoint activity.</text>
</comment>